<evidence type="ECO:0008006" key="3">
    <source>
        <dbReference type="Google" id="ProtNLM"/>
    </source>
</evidence>
<sequence length="237" mass="26097">MLPFSRRLLVISPHLDDAVLSCAWAMGHSGEAVAATLLAGEPEGDPPLTPWDRRCGFASARQAMQARRREDRAAVGQLGAVARQLDFLDAQYGPTHTEKDLAAAILALLMEIGPDTVLLPLGLYHSDHFQAHEAALRARTRDRGAQRRWLCYEDLPYARKRGLLQERLAGLHALGRRLTPLAVDAPTREDLAEKERALRHYRSQLGEMGLAGADANGAALPAERYWQLDEERAGGNP</sequence>
<gene>
    <name evidence="1" type="ORF">C7R54_20760</name>
</gene>
<dbReference type="Pfam" id="PF02585">
    <property type="entry name" value="PIG-L"/>
    <property type="match status" value="1"/>
</dbReference>
<dbReference type="InterPro" id="IPR003737">
    <property type="entry name" value="GlcNAc_PI_deacetylase-related"/>
</dbReference>
<dbReference type="Proteomes" id="UP000290849">
    <property type="component" value="Unassembled WGS sequence"/>
</dbReference>
<accession>A0A4Q1HGI8</accession>
<dbReference type="AlphaFoldDB" id="A0A4Q1HGI8"/>
<evidence type="ECO:0000313" key="1">
    <source>
        <dbReference type="EMBL" id="RXN86168.1"/>
    </source>
</evidence>
<keyword evidence="2" id="KW-1185">Reference proteome</keyword>
<name>A0A4Q1HGI8_9BURK</name>
<dbReference type="Gene3D" id="3.40.50.10320">
    <property type="entry name" value="LmbE-like"/>
    <property type="match status" value="1"/>
</dbReference>
<proteinExistence type="predicted"/>
<reference evidence="1 2" key="1">
    <citation type="journal article" date="2017" name="Int. J. Syst. Evol. Microbiol.">
        <title>Achromobacter aloeverae sp. nov., isolated from the root of Aloe vera (L.) Burm.f.</title>
        <authorList>
            <person name="Kuncharoen N."/>
            <person name="Muramatsu Y."/>
            <person name="Shibata C."/>
            <person name="Kamakura Y."/>
            <person name="Nakagawa Y."/>
            <person name="Tanasupawat S."/>
        </authorList>
    </citation>
    <scope>NUCLEOTIDE SEQUENCE [LARGE SCALE GENOMIC DNA]</scope>
    <source>
        <strain evidence="1 2">AVA-1</strain>
    </source>
</reference>
<dbReference type="RefSeq" id="WP_129152335.1">
    <property type="nucleotide sequence ID" value="NZ_JBHSDO010000017.1"/>
</dbReference>
<comment type="caution">
    <text evidence="1">The sequence shown here is derived from an EMBL/GenBank/DDBJ whole genome shotgun (WGS) entry which is preliminary data.</text>
</comment>
<protein>
    <recommendedName>
        <fullName evidence="3">PIG-L family deacetylase</fullName>
    </recommendedName>
</protein>
<evidence type="ECO:0000313" key="2">
    <source>
        <dbReference type="Proteomes" id="UP000290849"/>
    </source>
</evidence>
<dbReference type="InterPro" id="IPR024078">
    <property type="entry name" value="LmbE-like_dom_sf"/>
</dbReference>
<dbReference type="SUPFAM" id="SSF102588">
    <property type="entry name" value="LmbE-like"/>
    <property type="match status" value="1"/>
</dbReference>
<dbReference type="OrthoDB" id="116799at2"/>
<dbReference type="EMBL" id="PYAL01000006">
    <property type="protein sequence ID" value="RXN86168.1"/>
    <property type="molecule type" value="Genomic_DNA"/>
</dbReference>
<organism evidence="1 2">
    <name type="scientific">Achromobacter aloeverae</name>
    <dbReference type="NCBI Taxonomy" id="1750518"/>
    <lineage>
        <taxon>Bacteria</taxon>
        <taxon>Pseudomonadati</taxon>
        <taxon>Pseudomonadota</taxon>
        <taxon>Betaproteobacteria</taxon>
        <taxon>Burkholderiales</taxon>
        <taxon>Alcaligenaceae</taxon>
        <taxon>Achromobacter</taxon>
    </lineage>
</organism>